<name>A0AAN7HB25_9PEZI</name>
<comment type="similarity">
    <text evidence="2">Belongs to the aldo/keto reductase family. Aldo/keto reductase 2 subfamily.</text>
</comment>
<dbReference type="InterPro" id="IPR036812">
    <property type="entry name" value="NAD(P)_OxRdtase_dom_sf"/>
</dbReference>
<reference evidence="4" key="2">
    <citation type="submission" date="2023-05" db="EMBL/GenBank/DDBJ databases">
        <authorList>
            <consortium name="Lawrence Berkeley National Laboratory"/>
            <person name="Steindorff A."/>
            <person name="Hensen N."/>
            <person name="Bonometti L."/>
            <person name="Westerberg I."/>
            <person name="Brannstrom I.O."/>
            <person name="Guillou S."/>
            <person name="Cros-Aarteil S."/>
            <person name="Calhoun S."/>
            <person name="Haridas S."/>
            <person name="Kuo A."/>
            <person name="Mondo S."/>
            <person name="Pangilinan J."/>
            <person name="Riley R."/>
            <person name="Labutti K."/>
            <person name="Andreopoulos B."/>
            <person name="Lipzen A."/>
            <person name="Chen C."/>
            <person name="Yanf M."/>
            <person name="Daum C."/>
            <person name="Ng V."/>
            <person name="Clum A."/>
            <person name="Ohm R."/>
            <person name="Martin F."/>
            <person name="Silar P."/>
            <person name="Natvig D."/>
            <person name="Lalanne C."/>
            <person name="Gautier V."/>
            <person name="Ament-Velasquez S.L."/>
            <person name="Kruys A."/>
            <person name="Hutchinson M.I."/>
            <person name="Powell A.J."/>
            <person name="Barry K."/>
            <person name="Miller A.N."/>
            <person name="Grigoriev I.V."/>
            <person name="Debuchy R."/>
            <person name="Gladieux P."/>
            <person name="Thoren M.H."/>
            <person name="Johannesson H."/>
        </authorList>
    </citation>
    <scope>NUCLEOTIDE SEQUENCE</scope>
    <source>
        <strain evidence="4">CBS 532.94</strain>
    </source>
</reference>
<organism evidence="4 5">
    <name type="scientific">Achaetomium macrosporum</name>
    <dbReference type="NCBI Taxonomy" id="79813"/>
    <lineage>
        <taxon>Eukaryota</taxon>
        <taxon>Fungi</taxon>
        <taxon>Dikarya</taxon>
        <taxon>Ascomycota</taxon>
        <taxon>Pezizomycotina</taxon>
        <taxon>Sordariomycetes</taxon>
        <taxon>Sordariomycetidae</taxon>
        <taxon>Sordariales</taxon>
        <taxon>Chaetomiaceae</taxon>
        <taxon>Achaetomium</taxon>
    </lineage>
</organism>
<dbReference type="PANTHER" id="PTHR43364:SF2">
    <property type="entry name" value="ARYL-ALCOHOL DEHYDROGENASE AAD10-RELATED"/>
    <property type="match status" value="1"/>
</dbReference>
<evidence type="ECO:0000313" key="5">
    <source>
        <dbReference type="Proteomes" id="UP001303760"/>
    </source>
</evidence>
<feature type="domain" description="NADP-dependent oxidoreductase" evidence="3">
    <location>
        <begin position="34"/>
        <end position="348"/>
    </location>
</feature>
<accession>A0AAN7HB25</accession>
<evidence type="ECO:0000256" key="2">
    <source>
        <dbReference type="ARBA" id="ARBA00038157"/>
    </source>
</evidence>
<dbReference type="AlphaFoldDB" id="A0AAN7HB25"/>
<sequence length="387" mass="42560">MAGFAAPPMPPDPPTELGRLRVLSKTAGIRVSPLALGGGNIGQAWNSSWGAMTKERSFELLDAYLEAGGNFIDTASTYQDGESEVWIGEWMAERKVRDRLVVATKYTSDFGMYDFANPGVQKGQKANHGGNSRRSLHMSVQESQRRLQTDWIDILYVHWWDYTTSIEEVVDSLHILVQQGKVLYLGICNTPAWIVSAANTYAKAHGKTQFSVYSGRWSLLVRDLEREIVPMARAFGMAIVPWGVLGQGKFQSDEAIREREEAGEPLRPYGGEREVELSRALAKVAADHGTRSVTAIALAYILRKAALLGVHNVFPVVGGRKIEQLKDNIAALSIWLTKAQVAYLESVKEFDIGYPSSMIGEDPNVTGIPGHMSATSAYLAFPGATKR</sequence>
<dbReference type="Gene3D" id="3.20.20.100">
    <property type="entry name" value="NADP-dependent oxidoreductase domain"/>
    <property type="match status" value="1"/>
</dbReference>
<keyword evidence="1" id="KW-0560">Oxidoreductase</keyword>
<dbReference type="InterPro" id="IPR023210">
    <property type="entry name" value="NADP_OxRdtase_dom"/>
</dbReference>
<protein>
    <submittedName>
        <fullName evidence="4">Aryl-alcohol dehydrogenase</fullName>
    </submittedName>
</protein>
<gene>
    <name evidence="4" type="ORF">C8A03DRAFT_33732</name>
</gene>
<proteinExistence type="inferred from homology"/>
<dbReference type="Proteomes" id="UP001303760">
    <property type="component" value="Unassembled WGS sequence"/>
</dbReference>
<dbReference type="PANTHER" id="PTHR43364">
    <property type="entry name" value="NADH-SPECIFIC METHYLGLYOXAL REDUCTASE-RELATED"/>
    <property type="match status" value="1"/>
</dbReference>
<dbReference type="InterPro" id="IPR050523">
    <property type="entry name" value="AKR_Detox_Biosynth"/>
</dbReference>
<evidence type="ECO:0000313" key="4">
    <source>
        <dbReference type="EMBL" id="KAK4238277.1"/>
    </source>
</evidence>
<comment type="caution">
    <text evidence="4">The sequence shown here is derived from an EMBL/GenBank/DDBJ whole genome shotgun (WGS) entry which is preliminary data.</text>
</comment>
<dbReference type="Pfam" id="PF00248">
    <property type="entry name" value="Aldo_ket_red"/>
    <property type="match status" value="1"/>
</dbReference>
<dbReference type="SUPFAM" id="SSF51430">
    <property type="entry name" value="NAD(P)-linked oxidoreductase"/>
    <property type="match status" value="1"/>
</dbReference>
<keyword evidence="5" id="KW-1185">Reference proteome</keyword>
<dbReference type="GO" id="GO:0016491">
    <property type="term" value="F:oxidoreductase activity"/>
    <property type="evidence" value="ECO:0007669"/>
    <property type="project" value="UniProtKB-KW"/>
</dbReference>
<dbReference type="EMBL" id="MU860102">
    <property type="protein sequence ID" value="KAK4238277.1"/>
    <property type="molecule type" value="Genomic_DNA"/>
</dbReference>
<evidence type="ECO:0000256" key="1">
    <source>
        <dbReference type="ARBA" id="ARBA00023002"/>
    </source>
</evidence>
<reference evidence="4" key="1">
    <citation type="journal article" date="2023" name="Mol. Phylogenet. Evol.">
        <title>Genome-scale phylogeny and comparative genomics of the fungal order Sordariales.</title>
        <authorList>
            <person name="Hensen N."/>
            <person name="Bonometti L."/>
            <person name="Westerberg I."/>
            <person name="Brannstrom I.O."/>
            <person name="Guillou S."/>
            <person name="Cros-Aarteil S."/>
            <person name="Calhoun S."/>
            <person name="Haridas S."/>
            <person name="Kuo A."/>
            <person name="Mondo S."/>
            <person name="Pangilinan J."/>
            <person name="Riley R."/>
            <person name="LaButti K."/>
            <person name="Andreopoulos B."/>
            <person name="Lipzen A."/>
            <person name="Chen C."/>
            <person name="Yan M."/>
            <person name="Daum C."/>
            <person name="Ng V."/>
            <person name="Clum A."/>
            <person name="Steindorff A."/>
            <person name="Ohm R.A."/>
            <person name="Martin F."/>
            <person name="Silar P."/>
            <person name="Natvig D.O."/>
            <person name="Lalanne C."/>
            <person name="Gautier V."/>
            <person name="Ament-Velasquez S.L."/>
            <person name="Kruys A."/>
            <person name="Hutchinson M.I."/>
            <person name="Powell A.J."/>
            <person name="Barry K."/>
            <person name="Miller A.N."/>
            <person name="Grigoriev I.V."/>
            <person name="Debuchy R."/>
            <person name="Gladieux P."/>
            <person name="Hiltunen Thoren M."/>
            <person name="Johannesson H."/>
        </authorList>
    </citation>
    <scope>NUCLEOTIDE SEQUENCE</scope>
    <source>
        <strain evidence="4">CBS 532.94</strain>
    </source>
</reference>
<evidence type="ECO:0000259" key="3">
    <source>
        <dbReference type="Pfam" id="PF00248"/>
    </source>
</evidence>